<dbReference type="EMBL" id="REGN01011324">
    <property type="protein sequence ID" value="RMZ97590.1"/>
    <property type="molecule type" value="Genomic_DNA"/>
</dbReference>
<evidence type="ECO:0000313" key="1">
    <source>
        <dbReference type="EMBL" id="RMZ97590.1"/>
    </source>
</evidence>
<protein>
    <submittedName>
        <fullName evidence="1">Uncharacterized protein</fullName>
    </submittedName>
</protein>
<dbReference type="AlphaFoldDB" id="A0A3M7PFS7"/>
<comment type="caution">
    <text evidence="1">The sequence shown here is derived from an EMBL/GenBank/DDBJ whole genome shotgun (WGS) entry which is preliminary data.</text>
</comment>
<name>A0A3M7PFS7_BRAPC</name>
<accession>A0A3M7PFS7</accession>
<dbReference type="Proteomes" id="UP000276133">
    <property type="component" value="Unassembled WGS sequence"/>
</dbReference>
<gene>
    <name evidence="1" type="ORF">BpHYR1_015384</name>
</gene>
<organism evidence="1 2">
    <name type="scientific">Brachionus plicatilis</name>
    <name type="common">Marine rotifer</name>
    <name type="synonym">Brachionus muelleri</name>
    <dbReference type="NCBI Taxonomy" id="10195"/>
    <lineage>
        <taxon>Eukaryota</taxon>
        <taxon>Metazoa</taxon>
        <taxon>Spiralia</taxon>
        <taxon>Gnathifera</taxon>
        <taxon>Rotifera</taxon>
        <taxon>Eurotatoria</taxon>
        <taxon>Monogononta</taxon>
        <taxon>Pseudotrocha</taxon>
        <taxon>Ploima</taxon>
        <taxon>Brachionidae</taxon>
        <taxon>Brachionus</taxon>
    </lineage>
</organism>
<reference evidence="1 2" key="1">
    <citation type="journal article" date="2018" name="Sci. Rep.">
        <title>Genomic signatures of local adaptation to the degree of environmental predictability in rotifers.</title>
        <authorList>
            <person name="Franch-Gras L."/>
            <person name="Hahn C."/>
            <person name="Garcia-Roger E.M."/>
            <person name="Carmona M.J."/>
            <person name="Serra M."/>
            <person name="Gomez A."/>
        </authorList>
    </citation>
    <scope>NUCLEOTIDE SEQUENCE [LARGE SCALE GENOMIC DNA]</scope>
    <source>
        <strain evidence="1">HYR1</strain>
    </source>
</reference>
<proteinExistence type="predicted"/>
<evidence type="ECO:0000313" key="2">
    <source>
        <dbReference type="Proteomes" id="UP000276133"/>
    </source>
</evidence>
<keyword evidence="2" id="KW-1185">Reference proteome</keyword>
<sequence length="125" mass="14474">MPKILSGVTKSSFEKLGSVCFRGNDCSIRYSCRYYCACRYACRLRLVSFHERLKQFRYSTMYSLIAPKSPLRQLSDLLSKVYERPALECILKIKLQWYLEQLPSRGGPILTPEKRFGSLTSTRSS</sequence>